<comment type="similarity">
    <text evidence="1 4">Belongs to the bacterial histone-like protein family.</text>
</comment>
<dbReference type="RefSeq" id="WP_009347962.1">
    <property type="nucleotide sequence ID" value="NZ_JACICA010000006.1"/>
</dbReference>
<dbReference type="InterPro" id="IPR010992">
    <property type="entry name" value="IHF-like_DNA-bd_dom_sf"/>
</dbReference>
<dbReference type="PANTHER" id="PTHR33175">
    <property type="entry name" value="DNA-BINDING PROTEIN HU"/>
    <property type="match status" value="1"/>
</dbReference>
<dbReference type="EMBL" id="JACICA010000006">
    <property type="protein sequence ID" value="MBB3702854.1"/>
    <property type="molecule type" value="Genomic_DNA"/>
</dbReference>
<proteinExistence type="inferred from homology"/>
<dbReference type="CDD" id="cd13831">
    <property type="entry name" value="HU"/>
    <property type="match status" value="1"/>
</dbReference>
<organism evidence="5 6">
    <name type="scientific">Alloprevotella rava</name>
    <dbReference type="NCBI Taxonomy" id="671218"/>
    <lineage>
        <taxon>Bacteria</taxon>
        <taxon>Pseudomonadati</taxon>
        <taxon>Bacteroidota</taxon>
        <taxon>Bacteroidia</taxon>
        <taxon>Bacteroidales</taxon>
        <taxon>Prevotellaceae</taxon>
        <taxon>Alloprevotella</taxon>
    </lineage>
</organism>
<dbReference type="GO" id="GO:0005829">
    <property type="term" value="C:cytosol"/>
    <property type="evidence" value="ECO:0007669"/>
    <property type="project" value="TreeGrafter"/>
</dbReference>
<evidence type="ECO:0000256" key="2">
    <source>
        <dbReference type="ARBA" id="ARBA00023067"/>
    </source>
</evidence>
<dbReference type="Gene3D" id="4.10.520.10">
    <property type="entry name" value="IHF-like DNA-binding proteins"/>
    <property type="match status" value="1"/>
</dbReference>
<comment type="caution">
    <text evidence="5">The sequence shown here is derived from an EMBL/GenBank/DDBJ whole genome shotgun (WGS) entry which is preliminary data.</text>
</comment>
<dbReference type="PROSITE" id="PS00045">
    <property type="entry name" value="HISTONE_LIKE"/>
    <property type="match status" value="1"/>
</dbReference>
<dbReference type="Proteomes" id="UP000541425">
    <property type="component" value="Unassembled WGS sequence"/>
</dbReference>
<dbReference type="PANTHER" id="PTHR33175:SF3">
    <property type="entry name" value="DNA-BINDING PROTEIN HU-BETA"/>
    <property type="match status" value="1"/>
</dbReference>
<dbReference type="PRINTS" id="PR01727">
    <property type="entry name" value="DNABINDINGHU"/>
</dbReference>
<dbReference type="InterPro" id="IPR000119">
    <property type="entry name" value="Hist_DNA-bd"/>
</dbReference>
<name>A0A7W5UEV5_9BACT</name>
<accession>A0A7W5UEV5</accession>
<sequence>MNKSELVKAIAENAQLSQADAKKALDATLGAIAGAVKKGDKVALVGFGTFSVSERAAREGRNPATGEKMTIAAKKVVKFKAGAELTF</sequence>
<dbReference type="InterPro" id="IPR020816">
    <property type="entry name" value="Histone-like_DNA-bd_CS"/>
</dbReference>
<keyword evidence="2" id="KW-0226">DNA condensation</keyword>
<keyword evidence="3 5" id="KW-0238">DNA-binding</keyword>
<dbReference type="SMART" id="SM00411">
    <property type="entry name" value="BHL"/>
    <property type="match status" value="1"/>
</dbReference>
<dbReference type="AlphaFoldDB" id="A0A7W5UEV5"/>
<evidence type="ECO:0000256" key="4">
    <source>
        <dbReference type="RuleBase" id="RU003939"/>
    </source>
</evidence>
<protein>
    <submittedName>
        <fullName evidence="5">DNA-binding protein HU-beta</fullName>
    </submittedName>
</protein>
<dbReference type="SUPFAM" id="SSF47729">
    <property type="entry name" value="IHF-like DNA-binding proteins"/>
    <property type="match status" value="1"/>
</dbReference>
<reference evidence="5 6" key="1">
    <citation type="submission" date="2020-08" db="EMBL/GenBank/DDBJ databases">
        <title>Genomic Encyclopedia of Type Strains, Phase IV (KMG-IV): sequencing the most valuable type-strain genomes for metagenomic binning, comparative biology and taxonomic classification.</title>
        <authorList>
            <person name="Goeker M."/>
        </authorList>
    </citation>
    <scope>NUCLEOTIDE SEQUENCE [LARGE SCALE GENOMIC DNA]</scope>
    <source>
        <strain evidence="5 6">DSM 22548</strain>
    </source>
</reference>
<evidence type="ECO:0000313" key="6">
    <source>
        <dbReference type="Proteomes" id="UP000541425"/>
    </source>
</evidence>
<evidence type="ECO:0000256" key="3">
    <source>
        <dbReference type="ARBA" id="ARBA00023125"/>
    </source>
</evidence>
<gene>
    <name evidence="5" type="ORF">FHS60_001327</name>
</gene>
<dbReference type="GO" id="GO:0030527">
    <property type="term" value="F:structural constituent of chromatin"/>
    <property type="evidence" value="ECO:0007669"/>
    <property type="project" value="InterPro"/>
</dbReference>
<dbReference type="Pfam" id="PF00216">
    <property type="entry name" value="Bac_DNA_binding"/>
    <property type="match status" value="1"/>
</dbReference>
<evidence type="ECO:0000256" key="1">
    <source>
        <dbReference type="ARBA" id="ARBA00010529"/>
    </source>
</evidence>
<evidence type="ECO:0000313" key="5">
    <source>
        <dbReference type="EMBL" id="MBB3702854.1"/>
    </source>
</evidence>
<dbReference type="GO" id="GO:0030261">
    <property type="term" value="P:chromosome condensation"/>
    <property type="evidence" value="ECO:0007669"/>
    <property type="project" value="UniProtKB-KW"/>
</dbReference>
<dbReference type="GO" id="GO:0003677">
    <property type="term" value="F:DNA binding"/>
    <property type="evidence" value="ECO:0007669"/>
    <property type="project" value="UniProtKB-KW"/>
</dbReference>